<gene>
    <name evidence="5" type="ORF">BALAC2494_01175</name>
</gene>
<dbReference type="SUPFAM" id="SSF53850">
    <property type="entry name" value="Periplasmic binding protein-like II"/>
    <property type="match status" value="1"/>
</dbReference>
<dbReference type="Pfam" id="PF13416">
    <property type="entry name" value="SBP_bac_8"/>
    <property type="match status" value="1"/>
</dbReference>
<comment type="similarity">
    <text evidence="1">Belongs to the bacterial solute-binding protein 1 family.</text>
</comment>
<proteinExistence type="inferred from homology"/>
<name>A0A806G024_BIFAN</name>
<keyword evidence="3" id="KW-0732">Signal</keyword>
<evidence type="ECO:0000313" key="5">
    <source>
        <dbReference type="EMBL" id="AEK31030.1"/>
    </source>
</evidence>
<dbReference type="GO" id="GO:0042956">
    <property type="term" value="P:maltodextrin transmembrane transport"/>
    <property type="evidence" value="ECO:0007669"/>
    <property type="project" value="TreeGrafter"/>
</dbReference>
<dbReference type="PANTHER" id="PTHR30061:SF50">
    <property type="entry name" value="MALTOSE_MALTODEXTRIN-BINDING PERIPLASMIC PROTEIN"/>
    <property type="match status" value="1"/>
</dbReference>
<dbReference type="EMBL" id="CP002915">
    <property type="protein sequence ID" value="AEK31030.1"/>
    <property type="molecule type" value="Genomic_DNA"/>
</dbReference>
<sequence length="446" mass="47793">MKQFQGDSPNVMPRKCTVLHCKERKRSMKIEWKKAVGLAAAVAMIVPMAACGANGGDSNAADGSKPSETQSANLTVWGPSEDSEWLKDMEEAFGKAHPEYKVTWKNSVVAEGDAAKTVKTDPTAAADVYMFANDQLGDLLDQNAIAPVNDVVAQQVKEQNSQTMVDSVTGTDGKIYGVPYTSNTYFMYYNKDKFSADDVKSLDTMLEKGKVAYPLSNSWYIPAFYLGAGMTMFGPKGTDAKAGIDFGPNADAVSEALVKLVANPNFTNDDGTLGLAGLKNGTLDAYFSGSWDAANVQKALGDKYGAATVPTFKAGDKDYQMKALAGSKAIGMNPNTKAPEVASAFAAFLGSTEAQKKHWEMRQIIPSDKTLTNLEGMSTSPYVQAQLDTIAKTSVAQPTISAMSAWWTPAETFGKALVSKQVNDGNVKQKTADFMASVKKDVANKQ</sequence>
<protein>
    <submittedName>
        <fullName evidence="5">Maltose/maltodextrin-binding protein</fullName>
    </submittedName>
</protein>
<dbReference type="KEGG" id="bnm:BALAC2494_01175"/>
<evidence type="ECO:0000256" key="2">
    <source>
        <dbReference type="ARBA" id="ARBA00022448"/>
    </source>
</evidence>
<feature type="region of interest" description="Disordered" evidence="4">
    <location>
        <begin position="55"/>
        <end position="75"/>
    </location>
</feature>
<dbReference type="GO" id="GO:0015768">
    <property type="term" value="P:maltose transport"/>
    <property type="evidence" value="ECO:0007669"/>
    <property type="project" value="TreeGrafter"/>
</dbReference>
<feature type="compositionally biased region" description="Low complexity" evidence="4">
    <location>
        <begin position="55"/>
        <end position="64"/>
    </location>
</feature>
<accession>A0A806G024</accession>
<dbReference type="PANTHER" id="PTHR30061">
    <property type="entry name" value="MALTOSE-BINDING PERIPLASMIC PROTEIN"/>
    <property type="match status" value="1"/>
</dbReference>
<evidence type="ECO:0000313" key="6">
    <source>
        <dbReference type="Proteomes" id="UP000008394"/>
    </source>
</evidence>
<dbReference type="AlphaFoldDB" id="A0A806G024"/>
<dbReference type="Gene3D" id="3.40.190.10">
    <property type="entry name" value="Periplasmic binding protein-like II"/>
    <property type="match status" value="2"/>
</dbReference>
<evidence type="ECO:0000256" key="4">
    <source>
        <dbReference type="SAM" id="MobiDB-lite"/>
    </source>
</evidence>
<dbReference type="GO" id="GO:1901982">
    <property type="term" value="F:maltose binding"/>
    <property type="evidence" value="ECO:0007669"/>
    <property type="project" value="TreeGrafter"/>
</dbReference>
<reference evidence="5 6" key="1">
    <citation type="journal article" date="2011" name="J. Bacteriol.">
        <title>Genome Sequence of the Probiotic Strain Bifidobacterium animalis subsp. lactis CNCM I-2494.</title>
        <authorList>
            <person name="Chervaux C."/>
            <person name="Grimaldi C."/>
            <person name="Bolotin A."/>
            <person name="Quinquis B."/>
            <person name="Legrain-Raspaud S."/>
            <person name="van Hylckama Vlieg J.E."/>
            <person name="Denariaz G."/>
            <person name="Smokvina T."/>
        </authorList>
    </citation>
    <scope>NUCLEOTIDE SEQUENCE [LARGE SCALE GENOMIC DNA]</scope>
    <source>
        <strain evidence="5 6">CNCM I-2494</strain>
    </source>
</reference>
<dbReference type="GO" id="GO:0055052">
    <property type="term" value="C:ATP-binding cassette (ABC) transporter complex, substrate-binding subunit-containing"/>
    <property type="evidence" value="ECO:0007669"/>
    <property type="project" value="TreeGrafter"/>
</dbReference>
<dbReference type="CDD" id="cd13655">
    <property type="entry name" value="PBP2_oligosaccharide_1"/>
    <property type="match status" value="1"/>
</dbReference>
<dbReference type="InterPro" id="IPR006059">
    <property type="entry name" value="SBP"/>
</dbReference>
<dbReference type="Proteomes" id="UP000008394">
    <property type="component" value="Chromosome"/>
</dbReference>
<evidence type="ECO:0000256" key="1">
    <source>
        <dbReference type="ARBA" id="ARBA00008520"/>
    </source>
</evidence>
<evidence type="ECO:0000256" key="3">
    <source>
        <dbReference type="ARBA" id="ARBA00022729"/>
    </source>
</evidence>
<keyword evidence="2" id="KW-0813">Transport</keyword>
<organism evidence="5 6">
    <name type="scientific">Bifidobacterium animalis subsp. lactis CNCM I-2494</name>
    <dbReference type="NCBI Taxonomy" id="1042403"/>
    <lineage>
        <taxon>Bacteria</taxon>
        <taxon>Bacillati</taxon>
        <taxon>Actinomycetota</taxon>
        <taxon>Actinomycetes</taxon>
        <taxon>Bifidobacteriales</taxon>
        <taxon>Bifidobacteriaceae</taxon>
        <taxon>Bifidobacterium</taxon>
    </lineage>
</organism>